<dbReference type="Pfam" id="PF00155">
    <property type="entry name" value="Aminotran_1_2"/>
    <property type="match status" value="1"/>
</dbReference>
<dbReference type="GO" id="GO:0004400">
    <property type="term" value="F:histidinol-phosphate transaminase activity"/>
    <property type="evidence" value="ECO:0007669"/>
    <property type="project" value="UniProtKB-UniRule"/>
</dbReference>
<evidence type="ECO:0000256" key="9">
    <source>
        <dbReference type="HAMAP-Rule" id="MF_01023"/>
    </source>
</evidence>
<evidence type="ECO:0000256" key="2">
    <source>
        <dbReference type="ARBA" id="ARBA00007970"/>
    </source>
</evidence>
<dbReference type="CDD" id="cd00609">
    <property type="entry name" value="AAT_like"/>
    <property type="match status" value="1"/>
</dbReference>
<comment type="pathway">
    <text evidence="9">Amino-acid biosynthesis; L-histidine biosynthesis; L-histidine from 5-phospho-alpha-D-ribose 1-diphosphate: step 7/9.</text>
</comment>
<name>A0A2M8DM86_9BACT</name>
<dbReference type="GO" id="GO:0000105">
    <property type="term" value="P:L-histidine biosynthetic process"/>
    <property type="evidence" value="ECO:0007669"/>
    <property type="project" value="UniProtKB-UniRule"/>
</dbReference>
<dbReference type="InterPro" id="IPR001917">
    <property type="entry name" value="Aminotrans_II_pyridoxalP_BS"/>
</dbReference>
<dbReference type="GO" id="GO:0030170">
    <property type="term" value="F:pyridoxal phosphate binding"/>
    <property type="evidence" value="ECO:0007669"/>
    <property type="project" value="InterPro"/>
</dbReference>
<evidence type="ECO:0000256" key="1">
    <source>
        <dbReference type="ARBA" id="ARBA00001933"/>
    </source>
</evidence>
<keyword evidence="7 9" id="KW-0663">Pyridoxal phosphate</keyword>
<comment type="similarity">
    <text evidence="2 9">Belongs to the class-II pyridoxal-phosphate-dependent aminotransferase family. Histidinol-phosphate aminotransferase subfamily.</text>
</comment>
<dbReference type="InterPro" id="IPR015421">
    <property type="entry name" value="PyrdxlP-dep_Trfase_major"/>
</dbReference>
<dbReference type="Proteomes" id="UP000230097">
    <property type="component" value="Unassembled WGS sequence"/>
</dbReference>
<organism evidence="11 12">
    <name type="scientific">Candidatus Nealsonbacteria bacterium CG_4_9_14_0_8_um_filter_36_17</name>
    <dbReference type="NCBI Taxonomy" id="1974693"/>
    <lineage>
        <taxon>Bacteria</taxon>
        <taxon>Candidatus Nealsoniibacteriota</taxon>
    </lineage>
</organism>
<feature type="modified residue" description="N6-(pyridoxal phosphate)lysine" evidence="9">
    <location>
        <position position="221"/>
    </location>
</feature>
<dbReference type="InterPro" id="IPR005861">
    <property type="entry name" value="HisP_aminotrans"/>
</dbReference>
<dbReference type="SUPFAM" id="SSF53383">
    <property type="entry name" value="PLP-dependent transferases"/>
    <property type="match status" value="1"/>
</dbReference>
<protein>
    <recommendedName>
        <fullName evidence="9">Histidinol-phosphate aminotransferase</fullName>
        <ecNumber evidence="9">2.6.1.9</ecNumber>
    </recommendedName>
    <alternativeName>
        <fullName evidence="9">Imidazole acetol-phosphate transaminase</fullName>
    </alternativeName>
</protein>
<comment type="caution">
    <text evidence="11">The sequence shown here is derived from an EMBL/GenBank/DDBJ whole genome shotgun (WGS) entry which is preliminary data.</text>
</comment>
<keyword evidence="8 9" id="KW-0368">Histidine biosynthesis</keyword>
<feature type="domain" description="Aminotransferase class I/classII large" evidence="10">
    <location>
        <begin position="32"/>
        <end position="353"/>
    </location>
</feature>
<dbReference type="Gene3D" id="3.90.1150.10">
    <property type="entry name" value="Aspartate Aminotransferase, domain 1"/>
    <property type="match status" value="1"/>
</dbReference>
<gene>
    <name evidence="9" type="primary">hisC</name>
    <name evidence="11" type="ORF">CO078_00160</name>
</gene>
<reference evidence="12" key="1">
    <citation type="submission" date="2017-09" db="EMBL/GenBank/DDBJ databases">
        <title>Depth-based differentiation of microbial function through sediment-hosted aquifers and enrichment of novel symbionts in the deep terrestrial subsurface.</title>
        <authorList>
            <person name="Probst A.J."/>
            <person name="Ladd B."/>
            <person name="Jarett J.K."/>
            <person name="Geller-Mcgrath D.E."/>
            <person name="Sieber C.M.K."/>
            <person name="Emerson J.B."/>
            <person name="Anantharaman K."/>
            <person name="Thomas B.C."/>
            <person name="Malmstrom R."/>
            <person name="Stieglmeier M."/>
            <person name="Klingl A."/>
            <person name="Woyke T."/>
            <person name="Ryan C.M."/>
            <person name="Banfield J.F."/>
        </authorList>
    </citation>
    <scope>NUCLEOTIDE SEQUENCE [LARGE SCALE GENOMIC DNA]</scope>
</reference>
<evidence type="ECO:0000259" key="10">
    <source>
        <dbReference type="Pfam" id="PF00155"/>
    </source>
</evidence>
<keyword evidence="6 9" id="KW-0808">Transferase</keyword>
<evidence type="ECO:0000256" key="5">
    <source>
        <dbReference type="ARBA" id="ARBA00022605"/>
    </source>
</evidence>
<dbReference type="InterPro" id="IPR015422">
    <property type="entry name" value="PyrdxlP-dep_Trfase_small"/>
</dbReference>
<evidence type="ECO:0000256" key="3">
    <source>
        <dbReference type="ARBA" id="ARBA00011738"/>
    </source>
</evidence>
<keyword evidence="5 9" id="KW-0028">Amino-acid biosynthesis</keyword>
<proteinExistence type="inferred from homology"/>
<dbReference type="UniPathway" id="UPA00031">
    <property type="reaction ID" value="UER00012"/>
</dbReference>
<comment type="subunit">
    <text evidence="3 9">Homodimer.</text>
</comment>
<evidence type="ECO:0000313" key="12">
    <source>
        <dbReference type="Proteomes" id="UP000230097"/>
    </source>
</evidence>
<evidence type="ECO:0000256" key="8">
    <source>
        <dbReference type="ARBA" id="ARBA00023102"/>
    </source>
</evidence>
<dbReference type="EC" id="2.6.1.9" evidence="9"/>
<evidence type="ECO:0000256" key="4">
    <source>
        <dbReference type="ARBA" id="ARBA00022576"/>
    </source>
</evidence>
<evidence type="ECO:0000313" key="11">
    <source>
        <dbReference type="EMBL" id="PJB99005.1"/>
    </source>
</evidence>
<dbReference type="PANTHER" id="PTHR42885:SF2">
    <property type="entry name" value="HISTIDINOL-PHOSPHATE AMINOTRANSFERASE"/>
    <property type="match status" value="1"/>
</dbReference>
<dbReference type="HAMAP" id="MF_01023">
    <property type="entry name" value="HisC_aminotrans_2"/>
    <property type="match status" value="1"/>
</dbReference>
<sequence>MFSKKKFLSELEEYIPGKSIEDTAREFRLDPKKIIKLASNENNFGPSSVVKKAIIENIKGINIYPRYPTELKGLISKYLKIPKENIVFGAGGDDVLDVLGKIIIDKNDETIITSPTFAMYEFVTRICGGRPKFIQRDENFDVPINRLLSSISKKTKMIFLCSPNNPTGNVMERKAVEKILKETRAYVYVDQAYIDFSDKKYSVSDLVPCYKNLIVLRTFSKAFALAGLRFGYGIIPQHLVKDFEKVRLPFSINNLAIVAAKAVLEDQRYLKKILRLIKEGREYLIKNIKFRTYPSQANFILVDVSPNFAKYIVFELQKKGIIIRNCAIFGKGMEHFVRVSVGTLTQNKKLVRELNSFYKKLDRNFR</sequence>
<dbReference type="NCBIfam" id="TIGR01141">
    <property type="entry name" value="hisC"/>
    <property type="match status" value="1"/>
</dbReference>
<dbReference type="AlphaFoldDB" id="A0A2M8DM86"/>
<comment type="cofactor">
    <cofactor evidence="1 9">
        <name>pyridoxal 5'-phosphate</name>
        <dbReference type="ChEBI" id="CHEBI:597326"/>
    </cofactor>
</comment>
<accession>A0A2M8DM86</accession>
<dbReference type="InterPro" id="IPR004839">
    <property type="entry name" value="Aminotransferase_I/II_large"/>
</dbReference>
<comment type="catalytic activity">
    <reaction evidence="9">
        <text>L-histidinol phosphate + 2-oxoglutarate = 3-(imidazol-4-yl)-2-oxopropyl phosphate + L-glutamate</text>
        <dbReference type="Rhea" id="RHEA:23744"/>
        <dbReference type="ChEBI" id="CHEBI:16810"/>
        <dbReference type="ChEBI" id="CHEBI:29985"/>
        <dbReference type="ChEBI" id="CHEBI:57766"/>
        <dbReference type="ChEBI" id="CHEBI:57980"/>
        <dbReference type="EC" id="2.6.1.9"/>
    </reaction>
</comment>
<dbReference type="InterPro" id="IPR015424">
    <property type="entry name" value="PyrdxlP-dep_Trfase"/>
</dbReference>
<dbReference type="EMBL" id="PFTC01000005">
    <property type="protein sequence ID" value="PJB99005.1"/>
    <property type="molecule type" value="Genomic_DNA"/>
</dbReference>
<dbReference type="PANTHER" id="PTHR42885">
    <property type="entry name" value="HISTIDINOL-PHOSPHATE AMINOTRANSFERASE-RELATED"/>
    <property type="match status" value="1"/>
</dbReference>
<evidence type="ECO:0000256" key="6">
    <source>
        <dbReference type="ARBA" id="ARBA00022679"/>
    </source>
</evidence>
<keyword evidence="4 9" id="KW-0032">Aminotransferase</keyword>
<dbReference type="Gene3D" id="3.40.640.10">
    <property type="entry name" value="Type I PLP-dependent aspartate aminotransferase-like (Major domain)"/>
    <property type="match status" value="1"/>
</dbReference>
<evidence type="ECO:0000256" key="7">
    <source>
        <dbReference type="ARBA" id="ARBA00022898"/>
    </source>
</evidence>
<dbReference type="PROSITE" id="PS00599">
    <property type="entry name" value="AA_TRANSFER_CLASS_2"/>
    <property type="match status" value="1"/>
</dbReference>